<accession>A0ACC0H314</accession>
<comment type="caution">
    <text evidence="1">The sequence shown here is derived from an EMBL/GenBank/DDBJ whole genome shotgun (WGS) entry which is preliminary data.</text>
</comment>
<name>A0ACC0H314_9ERIC</name>
<keyword evidence="2" id="KW-1185">Reference proteome</keyword>
<proteinExistence type="predicted"/>
<sequence length="100" mass="11353">MPISCESRPHTQTVPVSVDCGVSTRRLQPRRMSSYKMRRADNMSNALIVEGEGASRSNYTTPAILPMAFLCSVQKTFPWIELPEGEELQRKDLVLLKLWT</sequence>
<evidence type="ECO:0000313" key="2">
    <source>
        <dbReference type="Proteomes" id="UP001060215"/>
    </source>
</evidence>
<evidence type="ECO:0000313" key="1">
    <source>
        <dbReference type="EMBL" id="KAI8007198.1"/>
    </source>
</evidence>
<dbReference type="Proteomes" id="UP001060215">
    <property type="component" value="Chromosome 7"/>
</dbReference>
<dbReference type="EMBL" id="CM045764">
    <property type="protein sequence ID" value="KAI8007198.1"/>
    <property type="molecule type" value="Genomic_DNA"/>
</dbReference>
<reference evidence="1 2" key="1">
    <citation type="journal article" date="2022" name="Plant J.">
        <title>Chromosome-level genome of Camellia lanceoleosa provides a valuable resource for understanding genome evolution and self-incompatibility.</title>
        <authorList>
            <person name="Gong W."/>
            <person name="Xiao S."/>
            <person name="Wang L."/>
            <person name="Liao Z."/>
            <person name="Chang Y."/>
            <person name="Mo W."/>
            <person name="Hu G."/>
            <person name="Li W."/>
            <person name="Zhao G."/>
            <person name="Zhu H."/>
            <person name="Hu X."/>
            <person name="Ji K."/>
            <person name="Xiang X."/>
            <person name="Song Q."/>
            <person name="Yuan D."/>
            <person name="Jin S."/>
            <person name="Zhang L."/>
        </authorList>
    </citation>
    <scope>NUCLEOTIDE SEQUENCE [LARGE SCALE GENOMIC DNA]</scope>
    <source>
        <strain evidence="1">SQ_2022a</strain>
    </source>
</reference>
<gene>
    <name evidence="1" type="ORF">LOK49_LG07G02567</name>
</gene>
<organism evidence="1 2">
    <name type="scientific">Camellia lanceoleosa</name>
    <dbReference type="NCBI Taxonomy" id="1840588"/>
    <lineage>
        <taxon>Eukaryota</taxon>
        <taxon>Viridiplantae</taxon>
        <taxon>Streptophyta</taxon>
        <taxon>Embryophyta</taxon>
        <taxon>Tracheophyta</taxon>
        <taxon>Spermatophyta</taxon>
        <taxon>Magnoliopsida</taxon>
        <taxon>eudicotyledons</taxon>
        <taxon>Gunneridae</taxon>
        <taxon>Pentapetalae</taxon>
        <taxon>asterids</taxon>
        <taxon>Ericales</taxon>
        <taxon>Theaceae</taxon>
        <taxon>Camellia</taxon>
    </lineage>
</organism>
<protein>
    <submittedName>
        <fullName evidence="1">Uncharacterized protein</fullName>
    </submittedName>
</protein>